<name>A0ABR2KNB2_9EUKA</name>
<dbReference type="InterPro" id="IPR002048">
    <property type="entry name" value="EF_hand_dom"/>
</dbReference>
<dbReference type="PANTHER" id="PTHR45911">
    <property type="entry name" value="C2 DOMAIN-CONTAINING PROTEIN"/>
    <property type="match status" value="1"/>
</dbReference>
<sequence length="296" mass="34657">MILHIKVVAATDIPKMDVIGKADPYLTIKYNKSKKEMKTSYCKQTYSPIWNEEFHVPVDIDGLIHMELFDWDKVTKDDLISTKDFPINTFQEGKISDDWYEFVPEPKIKKPGKVHLVFHLASKDQTPFVKNSQSKTKNNFYMLKPKLVTDEQYEFLLEAFNEIDEDHNGNINLSETKNFLEKIGVNHVFAPLAFEICDKNQNSTITFDEFRPFYKLLGDIEKDRSTIYKVLFDKFDSDKNGYLDKKEVVRLLFFFGGDDWNEDDAIRFIDNHDTNNDGKLNFNELCNLIEDEISNN</sequence>
<feature type="domain" description="EF-hand" evidence="4">
    <location>
        <begin position="151"/>
        <end position="186"/>
    </location>
</feature>
<reference evidence="5 6" key="1">
    <citation type="submission" date="2024-04" db="EMBL/GenBank/DDBJ databases">
        <title>Tritrichomonas musculus Genome.</title>
        <authorList>
            <person name="Alves-Ferreira E."/>
            <person name="Grigg M."/>
            <person name="Lorenzi H."/>
            <person name="Galac M."/>
        </authorList>
    </citation>
    <scope>NUCLEOTIDE SEQUENCE [LARGE SCALE GENOMIC DNA]</scope>
    <source>
        <strain evidence="5 6">EAF2021</strain>
    </source>
</reference>
<feature type="domain" description="C2" evidence="3">
    <location>
        <begin position="1"/>
        <end position="100"/>
    </location>
</feature>
<proteinExistence type="predicted"/>
<dbReference type="Gene3D" id="2.60.40.150">
    <property type="entry name" value="C2 domain"/>
    <property type="match status" value="1"/>
</dbReference>
<evidence type="ECO:0000259" key="4">
    <source>
        <dbReference type="PROSITE" id="PS50222"/>
    </source>
</evidence>
<accession>A0ABR2KNB2</accession>
<evidence type="ECO:0000256" key="2">
    <source>
        <dbReference type="ARBA" id="ARBA00022837"/>
    </source>
</evidence>
<dbReference type="InterPro" id="IPR000008">
    <property type="entry name" value="C2_dom"/>
</dbReference>
<feature type="domain" description="EF-hand" evidence="4">
    <location>
        <begin position="193"/>
        <end position="220"/>
    </location>
</feature>
<dbReference type="Pfam" id="PF00168">
    <property type="entry name" value="C2"/>
    <property type="match status" value="1"/>
</dbReference>
<dbReference type="InterPro" id="IPR011992">
    <property type="entry name" value="EF-hand-dom_pair"/>
</dbReference>
<dbReference type="InterPro" id="IPR035892">
    <property type="entry name" value="C2_domain_sf"/>
</dbReference>
<dbReference type="SUPFAM" id="SSF47473">
    <property type="entry name" value="EF-hand"/>
    <property type="match status" value="1"/>
</dbReference>
<keyword evidence="6" id="KW-1185">Reference proteome</keyword>
<evidence type="ECO:0000259" key="3">
    <source>
        <dbReference type="PROSITE" id="PS50004"/>
    </source>
</evidence>
<dbReference type="SUPFAM" id="SSF49562">
    <property type="entry name" value="C2 domain (Calcium/lipid-binding domain, CaLB)"/>
    <property type="match status" value="1"/>
</dbReference>
<dbReference type="Proteomes" id="UP001470230">
    <property type="component" value="Unassembled WGS sequence"/>
</dbReference>
<protein>
    <submittedName>
        <fullName evidence="5">Protein Aster-C</fullName>
    </submittedName>
</protein>
<dbReference type="PROSITE" id="PS50004">
    <property type="entry name" value="C2"/>
    <property type="match status" value="1"/>
</dbReference>
<dbReference type="InterPro" id="IPR018247">
    <property type="entry name" value="EF_Hand_1_Ca_BS"/>
</dbReference>
<evidence type="ECO:0000313" key="5">
    <source>
        <dbReference type="EMBL" id="KAK8892468.1"/>
    </source>
</evidence>
<evidence type="ECO:0000313" key="6">
    <source>
        <dbReference type="Proteomes" id="UP001470230"/>
    </source>
</evidence>
<evidence type="ECO:0000256" key="1">
    <source>
        <dbReference type="ARBA" id="ARBA00022723"/>
    </source>
</evidence>
<feature type="domain" description="EF-hand" evidence="4">
    <location>
        <begin position="223"/>
        <end position="258"/>
    </location>
</feature>
<dbReference type="Pfam" id="PF13499">
    <property type="entry name" value="EF-hand_7"/>
    <property type="match status" value="2"/>
</dbReference>
<keyword evidence="1" id="KW-0479">Metal-binding</keyword>
<gene>
    <name evidence="5" type="ORF">M9Y10_029697</name>
</gene>
<dbReference type="SMART" id="SM00054">
    <property type="entry name" value="EFh"/>
    <property type="match status" value="4"/>
</dbReference>
<feature type="domain" description="EF-hand" evidence="4">
    <location>
        <begin position="260"/>
        <end position="295"/>
    </location>
</feature>
<dbReference type="PANTHER" id="PTHR45911:SF4">
    <property type="entry name" value="MULTIPLE C2 AND TRANSMEMBRANE DOMAIN-CONTAINING PROTEIN"/>
    <property type="match status" value="1"/>
</dbReference>
<keyword evidence="2" id="KW-0106">Calcium</keyword>
<dbReference type="PROSITE" id="PS50222">
    <property type="entry name" value="EF_HAND_2"/>
    <property type="match status" value="4"/>
</dbReference>
<dbReference type="SMART" id="SM00239">
    <property type="entry name" value="C2"/>
    <property type="match status" value="1"/>
</dbReference>
<organism evidence="5 6">
    <name type="scientific">Tritrichomonas musculus</name>
    <dbReference type="NCBI Taxonomy" id="1915356"/>
    <lineage>
        <taxon>Eukaryota</taxon>
        <taxon>Metamonada</taxon>
        <taxon>Parabasalia</taxon>
        <taxon>Tritrichomonadida</taxon>
        <taxon>Tritrichomonadidae</taxon>
        <taxon>Tritrichomonas</taxon>
    </lineage>
</organism>
<dbReference type="CDD" id="cd00030">
    <property type="entry name" value="C2"/>
    <property type="match status" value="1"/>
</dbReference>
<dbReference type="Gene3D" id="1.10.238.10">
    <property type="entry name" value="EF-hand"/>
    <property type="match status" value="2"/>
</dbReference>
<dbReference type="PROSITE" id="PS00018">
    <property type="entry name" value="EF_HAND_1"/>
    <property type="match status" value="2"/>
</dbReference>
<dbReference type="EMBL" id="JAPFFF010000004">
    <property type="protein sequence ID" value="KAK8892468.1"/>
    <property type="molecule type" value="Genomic_DNA"/>
</dbReference>
<comment type="caution">
    <text evidence="5">The sequence shown here is derived from an EMBL/GenBank/DDBJ whole genome shotgun (WGS) entry which is preliminary data.</text>
</comment>